<keyword evidence="4" id="KW-1185">Reference proteome</keyword>
<evidence type="ECO:0000256" key="1">
    <source>
        <dbReference type="ARBA" id="ARBA00008779"/>
    </source>
</evidence>
<evidence type="ECO:0000313" key="3">
    <source>
        <dbReference type="EMBL" id="KAL3798291.1"/>
    </source>
</evidence>
<comment type="similarity">
    <text evidence="1">Belongs to the sulfatase family.</text>
</comment>
<evidence type="ECO:0000313" key="4">
    <source>
        <dbReference type="Proteomes" id="UP001516023"/>
    </source>
</evidence>
<gene>
    <name evidence="3" type="ORF">HJC23_000205</name>
</gene>
<proteinExistence type="inferred from homology"/>
<accession>A0ABD3QFL4</accession>
<dbReference type="Gene3D" id="3.40.720.10">
    <property type="entry name" value="Alkaline Phosphatase, subunit A"/>
    <property type="match status" value="1"/>
</dbReference>
<dbReference type="Proteomes" id="UP001516023">
    <property type="component" value="Unassembled WGS sequence"/>
</dbReference>
<dbReference type="SUPFAM" id="SSF53649">
    <property type="entry name" value="Alkaline phosphatase-like"/>
    <property type="match status" value="1"/>
</dbReference>
<dbReference type="InterPro" id="IPR017850">
    <property type="entry name" value="Alkaline_phosphatase_core_sf"/>
</dbReference>
<sequence length="625" mass="67592">MGDVVNEVGAVLEFAIGVEVGEKVGATVGADVGEEVGVTVGADVGEEVGVTVGADFGEEVGATVGADFGEEVGATVRVDVGEEVWLTVGADIGEEVGVMVGADVDEEVGVTVGVKLGEEVRATVGADIGEEVGATVGADFGKEVGVTVWVDVGEEVGVMVGAGVVEEVGVMVGADVDEMVGVTVGVKLGEEVGATVGAEFGEEVGATVGADFGEEVGVMVGTDIGEEVGVMVGADVDEGVGATVGVKLGEEVGATVGVDFGKEVGVTVGAEVGMLVGVEVGEEVMEVWGVYLRWPKNVDFNVEDDGWHYRQIGDKLWHITEKNEADALRFLVTRPRDKPFFLNVAFFATHAKDSDARQYVPQNASMSLYENDTIPIPPTGTAEAWSKMPPFFTESNEGRNRWRARFKNSTLHQSMMKNYYRMATEVDSACGAILEELRRQDALNNTVIIFTTDNGNFHSEHGLADKWYPHQESIRVPLIVRDPRMKEEMRGTTNDAFTLNIDLAPTILGAAGIPPPEEYMGRDMAQLYLDPMAKEGWRTEFFYEHPVISKASYIPSSEALVRKDYKYMYWPDFDYEQLFDLVKDPGELEDIFNSTDAEVVAVRKEMKRRFEELKTLVRSDELVTL</sequence>
<dbReference type="AlphaFoldDB" id="A0ABD3QFL4"/>
<evidence type="ECO:0000259" key="2">
    <source>
        <dbReference type="Pfam" id="PF16347"/>
    </source>
</evidence>
<dbReference type="PANTHER" id="PTHR43108:SF6">
    <property type="entry name" value="N-SULPHOGLUCOSAMINE SULPHOHYDROLASE"/>
    <property type="match status" value="1"/>
</dbReference>
<organism evidence="3 4">
    <name type="scientific">Cyclotella cryptica</name>
    <dbReference type="NCBI Taxonomy" id="29204"/>
    <lineage>
        <taxon>Eukaryota</taxon>
        <taxon>Sar</taxon>
        <taxon>Stramenopiles</taxon>
        <taxon>Ochrophyta</taxon>
        <taxon>Bacillariophyta</taxon>
        <taxon>Coscinodiscophyceae</taxon>
        <taxon>Thalassiosirophycidae</taxon>
        <taxon>Stephanodiscales</taxon>
        <taxon>Stephanodiscaceae</taxon>
        <taxon>Cyclotella</taxon>
    </lineage>
</organism>
<dbReference type="PANTHER" id="PTHR43108">
    <property type="entry name" value="N-ACETYLGLUCOSAMINE-6-SULFATASE FAMILY MEMBER"/>
    <property type="match status" value="1"/>
</dbReference>
<feature type="domain" description="N-sulphoglucosamine sulphohydrolase C-terminal" evidence="2">
    <location>
        <begin position="460"/>
        <end position="614"/>
    </location>
</feature>
<name>A0ABD3QFL4_9STRA</name>
<protein>
    <recommendedName>
        <fullName evidence="2">N-sulphoglucosamine sulphohydrolase C-terminal domain-containing protein</fullName>
    </recommendedName>
</protein>
<dbReference type="Pfam" id="PF16347">
    <property type="entry name" value="SGSH_C"/>
    <property type="match status" value="1"/>
</dbReference>
<comment type="caution">
    <text evidence="3">The sequence shown here is derived from an EMBL/GenBank/DDBJ whole genome shotgun (WGS) entry which is preliminary data.</text>
</comment>
<dbReference type="EMBL" id="JABMIG020000047">
    <property type="protein sequence ID" value="KAL3798291.1"/>
    <property type="molecule type" value="Genomic_DNA"/>
</dbReference>
<reference evidence="3 4" key="1">
    <citation type="journal article" date="2020" name="G3 (Bethesda)">
        <title>Improved Reference Genome for Cyclotella cryptica CCMP332, a Model for Cell Wall Morphogenesis, Salinity Adaptation, and Lipid Production in Diatoms (Bacillariophyta).</title>
        <authorList>
            <person name="Roberts W.R."/>
            <person name="Downey K.M."/>
            <person name="Ruck E.C."/>
            <person name="Traller J.C."/>
            <person name="Alverson A.J."/>
        </authorList>
    </citation>
    <scope>NUCLEOTIDE SEQUENCE [LARGE SCALE GENOMIC DNA]</scope>
    <source>
        <strain evidence="3 4">CCMP332</strain>
    </source>
</reference>
<dbReference type="InterPro" id="IPR032506">
    <property type="entry name" value="SGSH_C"/>
</dbReference>